<dbReference type="Proteomes" id="UP000586042">
    <property type="component" value="Unassembled WGS sequence"/>
</dbReference>
<protein>
    <recommendedName>
        <fullName evidence="3">NTP pyrophosphohydrolase MazG putative catalytic core domain-containing protein</fullName>
    </recommendedName>
</protein>
<evidence type="ECO:0000313" key="2">
    <source>
        <dbReference type="Proteomes" id="UP000586042"/>
    </source>
</evidence>
<dbReference type="InterPro" id="IPR044548">
    <property type="entry name" value="AF0060_NTP-PPase_MazG-like"/>
</dbReference>
<reference evidence="1 2" key="1">
    <citation type="submission" date="2020-06" db="EMBL/GenBank/DDBJ databases">
        <title>Nonomuraea sp. SMC257, a novel actinomycete isolated from soil.</title>
        <authorList>
            <person name="Chanama M."/>
        </authorList>
    </citation>
    <scope>NUCLEOTIDE SEQUENCE [LARGE SCALE GENOMIC DNA]</scope>
    <source>
        <strain evidence="1 2">SMC257</strain>
    </source>
</reference>
<dbReference type="AlphaFoldDB" id="A0A7Y6IGQ5"/>
<dbReference type="EMBL" id="JABWGN010000023">
    <property type="protein sequence ID" value="NUW37842.1"/>
    <property type="molecule type" value="Genomic_DNA"/>
</dbReference>
<proteinExistence type="predicted"/>
<gene>
    <name evidence="1" type="ORF">HTZ77_41560</name>
</gene>
<name>A0A7Y6IGQ5_9ACTN</name>
<sequence length="122" mass="13109">MPVECRSMNPDRTNALVHAVSAWIDQSPDNLHRDPEALLWGRVAKVAEEAGEAINALVGVTGQNPRKGRSATRQELEYELLDVAMTALTAVAHLRAEDPEPADLLGLLGGHVEAVARRAGLV</sequence>
<organism evidence="1 2">
    <name type="scientific">Nonomuraea montanisoli</name>
    <dbReference type="NCBI Taxonomy" id="2741721"/>
    <lineage>
        <taxon>Bacteria</taxon>
        <taxon>Bacillati</taxon>
        <taxon>Actinomycetota</taxon>
        <taxon>Actinomycetes</taxon>
        <taxon>Streptosporangiales</taxon>
        <taxon>Streptosporangiaceae</taxon>
        <taxon>Nonomuraea</taxon>
    </lineage>
</organism>
<evidence type="ECO:0008006" key="3">
    <source>
        <dbReference type="Google" id="ProtNLM"/>
    </source>
</evidence>
<keyword evidence="2" id="KW-1185">Reference proteome</keyword>
<evidence type="ECO:0000313" key="1">
    <source>
        <dbReference type="EMBL" id="NUW37842.1"/>
    </source>
</evidence>
<dbReference type="CDD" id="cd11533">
    <property type="entry name" value="NTP-PPase_Af0060_like"/>
    <property type="match status" value="1"/>
</dbReference>
<accession>A0A7Y6IGQ5</accession>
<comment type="caution">
    <text evidence="1">The sequence shown here is derived from an EMBL/GenBank/DDBJ whole genome shotgun (WGS) entry which is preliminary data.</text>
</comment>